<sequence length="138" mass="15640">MESTSSWTGRLSPSLEDFERLGNEAFDGLPEEFRGLCTDIQITVADYAEKDVLKSLGLTSPFELLGLFQGIGMAQGATEIRTGQLPNRIWLYRRAILEYWIEREETLDAIVRHVLIHEIGHHFGLSDEDMEAIEAEVD</sequence>
<name>A0ABT4VSA1_9HYPH</name>
<proteinExistence type="predicted"/>
<protein>
    <submittedName>
        <fullName evidence="1">Metallopeptidase family protein</fullName>
    </submittedName>
</protein>
<dbReference type="Proteomes" id="UP001148313">
    <property type="component" value="Unassembled WGS sequence"/>
</dbReference>
<dbReference type="Pfam" id="PF06262">
    <property type="entry name" value="Zincin_1"/>
    <property type="match status" value="1"/>
</dbReference>
<organism evidence="1 2">
    <name type="scientific">Hoeflea poritis</name>
    <dbReference type="NCBI Taxonomy" id="2993659"/>
    <lineage>
        <taxon>Bacteria</taxon>
        <taxon>Pseudomonadati</taxon>
        <taxon>Pseudomonadota</taxon>
        <taxon>Alphaproteobacteria</taxon>
        <taxon>Hyphomicrobiales</taxon>
        <taxon>Rhizobiaceae</taxon>
        <taxon>Hoeflea</taxon>
    </lineage>
</organism>
<dbReference type="RefSeq" id="WP_271091389.1">
    <property type="nucleotide sequence ID" value="NZ_JAPJZH010000013.1"/>
</dbReference>
<dbReference type="CDD" id="cd12952">
    <property type="entry name" value="MMP_ACEL2062"/>
    <property type="match status" value="1"/>
</dbReference>
<gene>
    <name evidence="1" type="ORF">OOZ53_19515</name>
</gene>
<dbReference type="SUPFAM" id="SSF55486">
    <property type="entry name" value="Metalloproteases ('zincins'), catalytic domain"/>
    <property type="match status" value="1"/>
</dbReference>
<reference evidence="1" key="1">
    <citation type="submission" date="2022-11" db="EMBL/GenBank/DDBJ databases">
        <title>Hoeflea poritis sp. nov., isolated from scleractinian coral Porites lutea.</title>
        <authorList>
            <person name="Zhang G."/>
            <person name="Wei Q."/>
            <person name="Cai L."/>
        </authorList>
    </citation>
    <scope>NUCLEOTIDE SEQUENCE</scope>
    <source>
        <strain evidence="1">E7-10</strain>
    </source>
</reference>
<accession>A0ABT4VSA1</accession>
<dbReference type="EMBL" id="JAPJZH010000013">
    <property type="protein sequence ID" value="MDA4847559.1"/>
    <property type="molecule type" value="Genomic_DNA"/>
</dbReference>
<dbReference type="InterPro" id="IPR038555">
    <property type="entry name" value="Zincin_1_sf"/>
</dbReference>
<comment type="caution">
    <text evidence="1">The sequence shown here is derived from an EMBL/GenBank/DDBJ whole genome shotgun (WGS) entry which is preliminary data.</text>
</comment>
<keyword evidence="2" id="KW-1185">Reference proteome</keyword>
<evidence type="ECO:0000313" key="2">
    <source>
        <dbReference type="Proteomes" id="UP001148313"/>
    </source>
</evidence>
<dbReference type="InterPro" id="IPR010428">
    <property type="entry name" value="Zincin_1"/>
</dbReference>
<dbReference type="Gene3D" id="3.30.2010.20">
    <property type="match status" value="1"/>
</dbReference>
<evidence type="ECO:0000313" key="1">
    <source>
        <dbReference type="EMBL" id="MDA4847559.1"/>
    </source>
</evidence>